<protein>
    <submittedName>
        <fullName evidence="1">DNA-binding domain-containing protein</fullName>
    </submittedName>
</protein>
<organism evidence="1 2">
    <name type="scientific">Anabaena catenula FACHB-362</name>
    <dbReference type="NCBI Taxonomy" id="2692877"/>
    <lineage>
        <taxon>Bacteria</taxon>
        <taxon>Bacillati</taxon>
        <taxon>Cyanobacteriota</taxon>
        <taxon>Cyanophyceae</taxon>
        <taxon>Nostocales</taxon>
        <taxon>Nostocaceae</taxon>
        <taxon>Anabaena</taxon>
    </lineage>
</organism>
<gene>
    <name evidence="1" type="ORF">H6G68_18415</name>
</gene>
<comment type="caution">
    <text evidence="1">The sequence shown here is derived from an EMBL/GenBank/DDBJ whole genome shotgun (WGS) entry which is preliminary data.</text>
</comment>
<keyword evidence="2" id="KW-1185">Reference proteome</keyword>
<name>A0ABR8J819_9NOST</name>
<keyword evidence="1" id="KW-0238">DNA-binding</keyword>
<dbReference type="Proteomes" id="UP000660381">
    <property type="component" value="Unassembled WGS sequence"/>
</dbReference>
<sequence length="78" mass="8786">MTVEPKTKGLSPRKKAQIAVRVPLYILRKLNNHIEKTGMSQTDIVVNALANYLNSASEIPIIQRIVTLEERVTMLEAK</sequence>
<accession>A0ABR8J819</accession>
<evidence type="ECO:0000313" key="2">
    <source>
        <dbReference type="Proteomes" id="UP000660381"/>
    </source>
</evidence>
<evidence type="ECO:0000313" key="1">
    <source>
        <dbReference type="EMBL" id="MBD2693708.1"/>
    </source>
</evidence>
<proteinExistence type="predicted"/>
<dbReference type="EMBL" id="JACJTQ010000031">
    <property type="protein sequence ID" value="MBD2693708.1"/>
    <property type="molecule type" value="Genomic_DNA"/>
</dbReference>
<reference evidence="1 2" key="1">
    <citation type="journal article" date="2020" name="ISME J.">
        <title>Comparative genomics reveals insights into cyanobacterial evolution and habitat adaptation.</title>
        <authorList>
            <person name="Chen M.Y."/>
            <person name="Teng W.K."/>
            <person name="Zhao L."/>
            <person name="Hu C.X."/>
            <person name="Zhou Y.K."/>
            <person name="Han B.P."/>
            <person name="Song L.R."/>
            <person name="Shu W.S."/>
        </authorList>
    </citation>
    <scope>NUCLEOTIDE SEQUENCE [LARGE SCALE GENOMIC DNA]</scope>
    <source>
        <strain evidence="1 2">FACHB-362</strain>
    </source>
</reference>
<dbReference type="GO" id="GO:0003677">
    <property type="term" value="F:DNA binding"/>
    <property type="evidence" value="ECO:0007669"/>
    <property type="project" value="UniProtKB-KW"/>
</dbReference>